<evidence type="ECO:0000256" key="3">
    <source>
        <dbReference type="ARBA" id="ARBA00012438"/>
    </source>
</evidence>
<dbReference type="InterPro" id="IPR003594">
    <property type="entry name" value="HATPase_dom"/>
</dbReference>
<keyword evidence="8 10" id="KW-1133">Transmembrane helix</keyword>
<dbReference type="Proteomes" id="UP001216674">
    <property type="component" value="Unassembled WGS sequence"/>
</dbReference>
<dbReference type="Gene3D" id="1.10.287.130">
    <property type="match status" value="1"/>
</dbReference>
<evidence type="ECO:0000256" key="9">
    <source>
        <dbReference type="ARBA" id="ARBA00023136"/>
    </source>
</evidence>
<dbReference type="CDD" id="cd00075">
    <property type="entry name" value="HATPase"/>
    <property type="match status" value="1"/>
</dbReference>
<dbReference type="RefSeq" id="WP_276266263.1">
    <property type="nucleotide sequence ID" value="NZ_JARJLM010000360.1"/>
</dbReference>
<evidence type="ECO:0000313" key="12">
    <source>
        <dbReference type="EMBL" id="MDF3835506.1"/>
    </source>
</evidence>
<gene>
    <name evidence="12" type="ORF">P3W85_21485</name>
</gene>
<dbReference type="SUPFAM" id="SSF47384">
    <property type="entry name" value="Homodimeric domain of signal transducing histidine kinase"/>
    <property type="match status" value="1"/>
</dbReference>
<keyword evidence="5" id="KW-0808">Transferase</keyword>
<reference evidence="12 13" key="1">
    <citation type="submission" date="2023-03" db="EMBL/GenBank/DDBJ databases">
        <title>Draft assemblies of triclosan tolerant bacteria isolated from returned activated sludge.</title>
        <authorList>
            <person name="Van Hamelsveld S."/>
        </authorList>
    </citation>
    <scope>NUCLEOTIDE SEQUENCE [LARGE SCALE GENOMIC DNA]</scope>
    <source>
        <strain evidence="12 13">GW210010_S58</strain>
    </source>
</reference>
<dbReference type="Pfam" id="PF08521">
    <property type="entry name" value="2CSK_N"/>
    <property type="match status" value="1"/>
</dbReference>
<dbReference type="PRINTS" id="PR00344">
    <property type="entry name" value="BCTRLSENSOR"/>
</dbReference>
<feature type="domain" description="Histidine kinase" evidence="11">
    <location>
        <begin position="243"/>
        <end position="458"/>
    </location>
</feature>
<keyword evidence="4" id="KW-0597">Phosphoprotein</keyword>
<proteinExistence type="predicted"/>
<keyword evidence="9 10" id="KW-0472">Membrane</keyword>
<feature type="transmembrane region" description="Helical" evidence="10">
    <location>
        <begin position="163"/>
        <end position="184"/>
    </location>
</feature>
<dbReference type="Pfam" id="PF00512">
    <property type="entry name" value="HisKA"/>
    <property type="match status" value="1"/>
</dbReference>
<name>A0ABT6ASA7_9BURK</name>
<keyword evidence="7 12" id="KW-0418">Kinase</keyword>
<dbReference type="SMART" id="SM00388">
    <property type="entry name" value="HisKA"/>
    <property type="match status" value="1"/>
</dbReference>
<dbReference type="GO" id="GO:0016301">
    <property type="term" value="F:kinase activity"/>
    <property type="evidence" value="ECO:0007669"/>
    <property type="project" value="UniProtKB-KW"/>
</dbReference>
<evidence type="ECO:0000256" key="1">
    <source>
        <dbReference type="ARBA" id="ARBA00000085"/>
    </source>
</evidence>
<evidence type="ECO:0000259" key="11">
    <source>
        <dbReference type="PROSITE" id="PS50109"/>
    </source>
</evidence>
<comment type="subcellular location">
    <subcellularLocation>
        <location evidence="2">Membrane</location>
    </subcellularLocation>
</comment>
<keyword evidence="6 10" id="KW-0812">Transmembrane</keyword>
<evidence type="ECO:0000256" key="10">
    <source>
        <dbReference type="SAM" id="Phobius"/>
    </source>
</evidence>
<dbReference type="InterPro" id="IPR036890">
    <property type="entry name" value="HATPase_C_sf"/>
</dbReference>
<dbReference type="Gene3D" id="3.30.565.10">
    <property type="entry name" value="Histidine kinase-like ATPase, C-terminal domain"/>
    <property type="match status" value="1"/>
</dbReference>
<dbReference type="SMART" id="SM00387">
    <property type="entry name" value="HATPase_c"/>
    <property type="match status" value="1"/>
</dbReference>
<evidence type="ECO:0000256" key="7">
    <source>
        <dbReference type="ARBA" id="ARBA00022777"/>
    </source>
</evidence>
<comment type="caution">
    <text evidence="12">The sequence shown here is derived from an EMBL/GenBank/DDBJ whole genome shotgun (WGS) entry which is preliminary data.</text>
</comment>
<dbReference type="InterPro" id="IPR004358">
    <property type="entry name" value="Sig_transdc_His_kin-like_C"/>
</dbReference>
<dbReference type="PROSITE" id="PS50109">
    <property type="entry name" value="HIS_KIN"/>
    <property type="match status" value="1"/>
</dbReference>
<evidence type="ECO:0000256" key="2">
    <source>
        <dbReference type="ARBA" id="ARBA00004370"/>
    </source>
</evidence>
<dbReference type="PANTHER" id="PTHR45436">
    <property type="entry name" value="SENSOR HISTIDINE KINASE YKOH"/>
    <property type="match status" value="1"/>
</dbReference>
<dbReference type="CDD" id="cd00082">
    <property type="entry name" value="HisKA"/>
    <property type="match status" value="1"/>
</dbReference>
<protein>
    <recommendedName>
        <fullName evidence="3">histidine kinase</fullName>
        <ecNumber evidence="3">2.7.13.3</ecNumber>
    </recommendedName>
</protein>
<evidence type="ECO:0000256" key="8">
    <source>
        <dbReference type="ARBA" id="ARBA00022989"/>
    </source>
</evidence>
<evidence type="ECO:0000256" key="4">
    <source>
        <dbReference type="ARBA" id="ARBA00022553"/>
    </source>
</evidence>
<evidence type="ECO:0000313" key="13">
    <source>
        <dbReference type="Proteomes" id="UP001216674"/>
    </source>
</evidence>
<dbReference type="EMBL" id="JARJLM010000360">
    <property type="protein sequence ID" value="MDF3835506.1"/>
    <property type="molecule type" value="Genomic_DNA"/>
</dbReference>
<dbReference type="InterPro" id="IPR036097">
    <property type="entry name" value="HisK_dim/P_sf"/>
</dbReference>
<dbReference type="InterPro" id="IPR050428">
    <property type="entry name" value="TCS_sensor_his_kinase"/>
</dbReference>
<comment type="catalytic activity">
    <reaction evidence="1">
        <text>ATP + protein L-histidine = ADP + protein N-phospho-L-histidine.</text>
        <dbReference type="EC" id="2.7.13.3"/>
    </reaction>
</comment>
<dbReference type="SUPFAM" id="SSF55874">
    <property type="entry name" value="ATPase domain of HSP90 chaperone/DNA topoisomerase II/histidine kinase"/>
    <property type="match status" value="1"/>
</dbReference>
<dbReference type="InterPro" id="IPR013727">
    <property type="entry name" value="2CSK_N"/>
</dbReference>
<keyword evidence="13" id="KW-1185">Reference proteome</keyword>
<evidence type="ECO:0000256" key="5">
    <source>
        <dbReference type="ARBA" id="ARBA00022679"/>
    </source>
</evidence>
<dbReference type="InterPro" id="IPR005467">
    <property type="entry name" value="His_kinase_dom"/>
</dbReference>
<sequence length="458" mass="48928">MIHSLRVRLLMWLLVPLAVFVGLSGYASYLGAVDTANRVQDRALQASADVIAGHIGWADGRLTVKVPPSALSLFDSPYADHVFYNVVDDRGQILAGNPVFEQPPMAGASSPVFYVSRFQSQPVRVVQTSRTMFDSGQARKVTVTVGQTMIGNHELVRALRMPALLREMVMLALAAALVMLGLTVELRPLLRVKDEVAGREPMDLVPIGAADLPQELRPIVEAINQCIRRLNDYVCQQKRFIADAAHQIRTPLAVLGAQLQFAARVDDVTRLRETLASMECSTQAMTNLANKLLLLSQAEAASSAGTAQPGADLVPVVTGVLEDMVVLAQRKGIDLGAELAVDSARVGVNEWMMAAVVSNLVDNAIRYTPVHGQVTVALALEAGRAVLAVSDNGPGIPAEARSRVFERFYRNALPDQEGSGLGLAIVKEIVLAAQGQVGLSAGIGGRGVTLTVRLPLAA</sequence>
<organism evidence="12 13">
    <name type="scientific">Cupriavidus basilensis</name>
    <dbReference type="NCBI Taxonomy" id="68895"/>
    <lineage>
        <taxon>Bacteria</taxon>
        <taxon>Pseudomonadati</taxon>
        <taxon>Pseudomonadota</taxon>
        <taxon>Betaproteobacteria</taxon>
        <taxon>Burkholderiales</taxon>
        <taxon>Burkholderiaceae</taxon>
        <taxon>Cupriavidus</taxon>
    </lineage>
</organism>
<feature type="transmembrane region" description="Helical" evidence="10">
    <location>
        <begin position="9"/>
        <end position="29"/>
    </location>
</feature>
<accession>A0ABT6ASA7</accession>
<dbReference type="InterPro" id="IPR003661">
    <property type="entry name" value="HisK_dim/P_dom"/>
</dbReference>
<dbReference type="PANTHER" id="PTHR45436:SF1">
    <property type="entry name" value="SENSOR PROTEIN QSEC"/>
    <property type="match status" value="1"/>
</dbReference>
<dbReference type="Pfam" id="PF02518">
    <property type="entry name" value="HATPase_c"/>
    <property type="match status" value="1"/>
</dbReference>
<dbReference type="EC" id="2.7.13.3" evidence="3"/>
<evidence type="ECO:0000256" key="6">
    <source>
        <dbReference type="ARBA" id="ARBA00022692"/>
    </source>
</evidence>